<comment type="subcellular location">
    <subcellularLocation>
        <location evidence="1 7">Cell membrane</location>
        <topology evidence="1 7">Multi-pass membrane protein</topology>
    </subcellularLocation>
</comment>
<keyword evidence="3 7" id="KW-1003">Cell membrane</keyword>
<dbReference type="Gene3D" id="3.40.30.60">
    <property type="entry name" value="FHIPEP family, domain 1"/>
    <property type="match status" value="1"/>
</dbReference>
<keyword evidence="7" id="KW-0813">Transport</keyword>
<gene>
    <name evidence="7" type="primary">flhA</name>
    <name evidence="8" type="ordered locus">Ethha_2559</name>
</gene>
<feature type="transmembrane region" description="Helical" evidence="7">
    <location>
        <begin position="62"/>
        <end position="82"/>
    </location>
</feature>
<dbReference type="EMBL" id="CP002400">
    <property type="protein sequence ID" value="ADU28052.1"/>
    <property type="molecule type" value="Genomic_DNA"/>
</dbReference>
<dbReference type="eggNOG" id="COG1298">
    <property type="taxonomic scope" value="Bacteria"/>
</dbReference>
<dbReference type="GO" id="GO:0044780">
    <property type="term" value="P:bacterial-type flagellum assembly"/>
    <property type="evidence" value="ECO:0007669"/>
    <property type="project" value="InterPro"/>
</dbReference>
<evidence type="ECO:0000256" key="6">
    <source>
        <dbReference type="ARBA" id="ARBA00023136"/>
    </source>
</evidence>
<dbReference type="PROSITE" id="PS00994">
    <property type="entry name" value="FHIPEP"/>
    <property type="match status" value="1"/>
</dbReference>
<accession>E6U6I2</accession>
<keyword evidence="8" id="KW-0966">Cell projection</keyword>
<dbReference type="PANTHER" id="PTHR30161">
    <property type="entry name" value="FLAGELLAR EXPORT PROTEIN, MEMBRANE FLHA SUBUNIT-RELATED"/>
    <property type="match status" value="1"/>
</dbReference>
<dbReference type="PRINTS" id="PR00949">
    <property type="entry name" value="TYPE3IMAPROT"/>
</dbReference>
<keyword evidence="4 7" id="KW-0812">Transmembrane</keyword>
<dbReference type="InterPro" id="IPR001712">
    <property type="entry name" value="T3SS_FHIPEP"/>
</dbReference>
<keyword evidence="8" id="KW-0282">Flagellum</keyword>
<evidence type="ECO:0000313" key="9">
    <source>
        <dbReference type="Proteomes" id="UP000001551"/>
    </source>
</evidence>
<dbReference type="InterPro" id="IPR006301">
    <property type="entry name" value="FlhA"/>
</dbReference>
<comment type="similarity">
    <text evidence="2 7">Belongs to the FHIPEP (flagella/HR/invasion proteins export pore) family.</text>
</comment>
<dbReference type="Gene3D" id="3.40.50.12790">
    <property type="entry name" value="FHIPEP family, domain 4"/>
    <property type="match status" value="1"/>
</dbReference>
<dbReference type="Proteomes" id="UP000001551">
    <property type="component" value="Chromosome"/>
</dbReference>
<feature type="transmembrane region" description="Helical" evidence="7">
    <location>
        <begin position="7"/>
        <end position="25"/>
    </location>
</feature>
<dbReference type="AlphaFoldDB" id="E6U6I2"/>
<keyword evidence="7" id="KW-0653">Protein transport</keyword>
<dbReference type="RefSeq" id="WP_013486395.1">
    <property type="nucleotide sequence ID" value="NC_014828.1"/>
</dbReference>
<feature type="transmembrane region" description="Helical" evidence="7">
    <location>
        <begin position="192"/>
        <end position="211"/>
    </location>
</feature>
<keyword evidence="7" id="KW-1005">Bacterial flagellum biogenesis</keyword>
<feature type="transmembrane region" description="Helical" evidence="7">
    <location>
        <begin position="102"/>
        <end position="122"/>
    </location>
</feature>
<dbReference type="Gene3D" id="1.10.8.540">
    <property type="entry name" value="FHIPEP family, domain 3"/>
    <property type="match status" value="1"/>
</dbReference>
<dbReference type="PIRSF" id="PIRSF005419">
    <property type="entry name" value="FlhA"/>
    <property type="match status" value="1"/>
</dbReference>
<comment type="function">
    <text evidence="7">Required for formation of the rod structure of the flagellar apparatus. Together with FliI and FliH, may constitute the export apparatus of flagellin.</text>
</comment>
<dbReference type="InterPro" id="IPR025505">
    <property type="entry name" value="FHIPEP_CS"/>
</dbReference>
<keyword evidence="5 7" id="KW-1133">Transmembrane helix</keyword>
<dbReference type="GO" id="GO:0009306">
    <property type="term" value="P:protein secretion"/>
    <property type="evidence" value="ECO:0007669"/>
    <property type="project" value="InterPro"/>
</dbReference>
<keyword evidence="7" id="KW-1006">Bacterial flagellum protein export</keyword>
<feature type="transmembrane region" description="Helical" evidence="7">
    <location>
        <begin position="265"/>
        <end position="284"/>
    </location>
</feature>
<dbReference type="KEGG" id="eha:Ethha_2559"/>
<keyword evidence="9" id="KW-1185">Reference proteome</keyword>
<evidence type="ECO:0000256" key="5">
    <source>
        <dbReference type="ARBA" id="ARBA00022989"/>
    </source>
</evidence>
<evidence type="ECO:0000256" key="4">
    <source>
        <dbReference type="ARBA" id="ARBA00022692"/>
    </source>
</evidence>
<dbReference type="GO" id="GO:0005886">
    <property type="term" value="C:plasma membrane"/>
    <property type="evidence" value="ECO:0007669"/>
    <property type="project" value="UniProtKB-SubCell"/>
</dbReference>
<keyword evidence="6 7" id="KW-0472">Membrane</keyword>
<evidence type="ECO:0000256" key="2">
    <source>
        <dbReference type="ARBA" id="ARBA00008835"/>
    </source>
</evidence>
<evidence type="ECO:0000313" key="8">
    <source>
        <dbReference type="EMBL" id="ADU28052.1"/>
    </source>
</evidence>
<proteinExistence type="inferred from homology"/>
<evidence type="ECO:0000256" key="3">
    <source>
        <dbReference type="ARBA" id="ARBA00022475"/>
    </source>
</evidence>
<feature type="transmembrane region" description="Helical" evidence="7">
    <location>
        <begin position="31"/>
        <end position="50"/>
    </location>
</feature>
<dbReference type="Pfam" id="PF00771">
    <property type="entry name" value="FHIPEP"/>
    <property type="match status" value="1"/>
</dbReference>
<organism evidence="8 9">
    <name type="scientific">Ethanoligenens harbinense (strain DSM 18485 / JCM 12961 / CGMCC 1.5033 / YUAN-3)</name>
    <dbReference type="NCBI Taxonomy" id="663278"/>
    <lineage>
        <taxon>Bacteria</taxon>
        <taxon>Bacillati</taxon>
        <taxon>Bacillota</taxon>
        <taxon>Clostridia</taxon>
        <taxon>Eubacteriales</taxon>
        <taxon>Oscillospiraceae</taxon>
        <taxon>Ethanoligenens</taxon>
    </lineage>
</organism>
<dbReference type="NCBIfam" id="TIGR01398">
    <property type="entry name" value="FlhA"/>
    <property type="match status" value="1"/>
</dbReference>
<keyword evidence="8" id="KW-0969">Cilium</keyword>
<reference evidence="8 9" key="1">
    <citation type="submission" date="2010-12" db="EMBL/GenBank/DDBJ databases">
        <title>Complete sequence of Ethanoligenens harbinense YUAN-3.</title>
        <authorList>
            <person name="Lucas S."/>
            <person name="Copeland A."/>
            <person name="Lapidus A."/>
            <person name="Cheng J.-F."/>
            <person name="Bruce D."/>
            <person name="Goodwin L."/>
            <person name="Pitluck S."/>
            <person name="Chertkov O."/>
            <person name="Misra M."/>
            <person name="Detter J.C."/>
            <person name="Han C."/>
            <person name="Tapia R."/>
            <person name="Land M."/>
            <person name="Hauser L."/>
            <person name="Jeffries C."/>
            <person name="Kyrpides N."/>
            <person name="Ivanova N."/>
            <person name="Mikhailova N."/>
            <person name="Wang A."/>
            <person name="Mouttaki H."/>
            <person name="He Z."/>
            <person name="Zhou J."/>
            <person name="Hemme C.L."/>
            <person name="Woyke T."/>
        </authorList>
    </citation>
    <scope>NUCLEOTIDE SEQUENCE [LARGE SCALE GENOMIC DNA]</scope>
    <source>
        <strain evidence="9">DSM 18485 / JCM 12961 / CGMCC 1.5033 / YUAN-3</strain>
    </source>
</reference>
<name>E6U6I2_ETHHY</name>
<dbReference type="PANTHER" id="PTHR30161:SF1">
    <property type="entry name" value="FLAGELLAR BIOSYNTHESIS PROTEIN FLHA-RELATED"/>
    <property type="match status" value="1"/>
</dbReference>
<sequence length="684" mass="74050">MKWLKSSAVSIGLICVIFLIIIPVPAGVLDFLFMLNLSIGVVILLTALFIKDTLQFSIFPSLLLMTTLFRLALEISATRLILGNSGDAGEVIAAFGSFVIKGNLVVGVVVFLIIVVVQFIVITKGSERVAEVAARFTLDAMPGKQMAIDADLNAGIITEPEARRRRTNIQREADFYGSMDGASKFVKGDATVAILIVIINIVGGVISGLVAGEDIQKVLTTYTQATIGEGLLAQLPALLISVATGLIVTRAASDANISQDLASQLLSRPLVLRITGGVLLFIMFLPGFPAPVLFLEGALFIVLSFVVDRRQKRAAMAPAAAAAAAAVPAADAELKKLQNPENVYQYLEVETIEMEFGYSLIPLVDESQGGTFVDKVVMFRKQFALDTGMVIPSVRMRDNIQLGNNTYVIKIRGEEVARGELLAGSLLIMNPSADTFDVDGVDTVEPAFGLKARWISPEKRSEAELKGYTVIDPAAVMMTHLSEIIRRHAWEMLGRKEVNALLDTVKKNNASLVEELIPNKLTVGELQKVLQNLLRESVPIRDMVGILETLADHAPKIKDADLLSEFARQGLRRTISHRYAPHGELQVITVDPQVEQLINQSVRQTDSGAYLAIEPDKAQAIIDNLTALVGRCGDAGIEPVVLAAPQTRLYLKRLTEQALPDLAVISYNELENDVKLQALGAVAA</sequence>
<evidence type="ECO:0000256" key="7">
    <source>
        <dbReference type="RuleBase" id="RU364093"/>
    </source>
</evidence>
<protein>
    <recommendedName>
        <fullName evidence="7">Flagellar biosynthesis protein FlhA</fullName>
    </recommendedName>
</protein>
<feature type="transmembrane region" description="Helical" evidence="7">
    <location>
        <begin position="231"/>
        <end position="253"/>
    </location>
</feature>
<dbReference type="InterPro" id="IPR042193">
    <property type="entry name" value="FHIPEP_3"/>
</dbReference>
<dbReference type="STRING" id="663278.Ethha_2559"/>
<dbReference type="HOGENOM" id="CLU_015346_3_0_9"/>
<evidence type="ECO:0000256" key="1">
    <source>
        <dbReference type="ARBA" id="ARBA00004651"/>
    </source>
</evidence>
<dbReference type="InterPro" id="IPR042196">
    <property type="entry name" value="FHIPEP_4"/>
</dbReference>
<dbReference type="InterPro" id="IPR042194">
    <property type="entry name" value="FHIPEP_1"/>
</dbReference>